<dbReference type="Pfam" id="PF05930">
    <property type="entry name" value="Phage_AlpA"/>
    <property type="match status" value="1"/>
</dbReference>
<keyword evidence="2" id="KW-1185">Reference proteome</keyword>
<dbReference type="InterPro" id="IPR010260">
    <property type="entry name" value="AlpA"/>
</dbReference>
<evidence type="ECO:0000313" key="1">
    <source>
        <dbReference type="EMBL" id="ODJ87820.1"/>
    </source>
</evidence>
<dbReference type="EMBL" id="MARB01000009">
    <property type="protein sequence ID" value="ODJ87820.1"/>
    <property type="molecule type" value="Genomic_DNA"/>
</dbReference>
<accession>A0A7Z1AF91</accession>
<dbReference type="Proteomes" id="UP000094769">
    <property type="component" value="Unassembled WGS sequence"/>
</dbReference>
<dbReference type="OrthoDB" id="8455288at2"/>
<dbReference type="RefSeq" id="WP_069124360.1">
    <property type="nucleotide sequence ID" value="NZ_MARB01000009.1"/>
</dbReference>
<reference evidence="1 2" key="1">
    <citation type="submission" date="2016-06" db="EMBL/GenBank/DDBJ databases">
        <title>Genome sequence of endosymbiont of Candidatus Endolucinida thiodiazotropha.</title>
        <authorList>
            <person name="Poehlein A."/>
            <person name="Koenig S."/>
            <person name="Heiden S.E."/>
            <person name="Thuermer A."/>
            <person name="Voget S."/>
            <person name="Daniel R."/>
            <person name="Markert S."/>
            <person name="Gros O."/>
            <person name="Schweder T."/>
        </authorList>
    </citation>
    <scope>NUCLEOTIDE SEQUENCE [LARGE SCALE GENOMIC DNA]</scope>
    <source>
        <strain evidence="1 2">COS</strain>
    </source>
</reference>
<proteinExistence type="predicted"/>
<name>A0A7Z1AF91_9GAMM</name>
<sequence>MPEHHPIRIERKPAVLNRTGMSHATLYRRISEGLFPPGVSLGNRSVGWLAHEVDTMLNAFASGKTTEELQAVVKLLVEKRQTLAN</sequence>
<evidence type="ECO:0000313" key="2">
    <source>
        <dbReference type="Proteomes" id="UP000094769"/>
    </source>
</evidence>
<dbReference type="AlphaFoldDB" id="A0A7Z1AF91"/>
<dbReference type="Gene3D" id="1.10.238.160">
    <property type="match status" value="1"/>
</dbReference>
<gene>
    <name evidence="1" type="ORF">CODIS_19280</name>
</gene>
<comment type="caution">
    <text evidence="1">The sequence shown here is derived from an EMBL/GenBank/DDBJ whole genome shotgun (WGS) entry which is preliminary data.</text>
</comment>
<protein>
    <submittedName>
        <fullName evidence="1">Prophage CP4-57 regulatory protein (AlpA)</fullName>
    </submittedName>
</protein>
<organism evidence="1 2">
    <name type="scientific">Candidatus Thiodiazotropha endolucinida</name>
    <dbReference type="NCBI Taxonomy" id="1655433"/>
    <lineage>
        <taxon>Bacteria</taxon>
        <taxon>Pseudomonadati</taxon>
        <taxon>Pseudomonadota</taxon>
        <taxon>Gammaproteobacteria</taxon>
        <taxon>Chromatiales</taxon>
        <taxon>Sedimenticolaceae</taxon>
        <taxon>Candidatus Thiodiazotropha</taxon>
    </lineage>
</organism>